<accession>A0A419UWW7</accession>
<evidence type="ECO:0000313" key="2">
    <source>
        <dbReference type="EMBL" id="RKD69616.1"/>
    </source>
</evidence>
<reference evidence="2 3" key="1">
    <citation type="submission" date="2018-09" db="EMBL/GenBank/DDBJ databases">
        <title>Genomic Encyclopedia of Archaeal and Bacterial Type Strains, Phase II (KMG-II): from individual species to whole genera.</title>
        <authorList>
            <person name="Goeker M."/>
        </authorList>
    </citation>
    <scope>NUCLEOTIDE SEQUENCE [LARGE SCALE GENOMIC DNA]</scope>
    <source>
        <strain evidence="2 3">DSM 17008</strain>
    </source>
</reference>
<dbReference type="EMBL" id="RAPK01000011">
    <property type="protein sequence ID" value="RKD69616.1"/>
    <property type="molecule type" value="Genomic_DNA"/>
</dbReference>
<proteinExistence type="predicted"/>
<comment type="caution">
    <text evidence="2">The sequence shown here is derived from an EMBL/GenBank/DDBJ whole genome shotgun (WGS) entry which is preliminary data.</text>
</comment>
<dbReference type="PROSITE" id="PS51257">
    <property type="entry name" value="PROKAR_LIPOPROTEIN"/>
    <property type="match status" value="1"/>
</dbReference>
<gene>
    <name evidence="2" type="ORF">ATL39_3040</name>
</gene>
<feature type="signal peptide" evidence="1">
    <location>
        <begin position="1"/>
        <end position="19"/>
    </location>
</feature>
<dbReference type="AlphaFoldDB" id="A0A419UWW7"/>
<protein>
    <recommendedName>
        <fullName evidence="4">Lipoprotein</fullName>
    </recommendedName>
</protein>
<organism evidence="2 3">
    <name type="scientific">Sinobaca qinghaiensis</name>
    <dbReference type="NCBI Taxonomy" id="342944"/>
    <lineage>
        <taxon>Bacteria</taxon>
        <taxon>Bacillati</taxon>
        <taxon>Bacillota</taxon>
        <taxon>Bacilli</taxon>
        <taxon>Bacillales</taxon>
        <taxon>Sporolactobacillaceae</taxon>
        <taxon>Sinobaca</taxon>
    </lineage>
</organism>
<name>A0A419UWW7_9BACL</name>
<evidence type="ECO:0000313" key="3">
    <source>
        <dbReference type="Proteomes" id="UP000285120"/>
    </source>
</evidence>
<evidence type="ECO:0008006" key="4">
    <source>
        <dbReference type="Google" id="ProtNLM"/>
    </source>
</evidence>
<dbReference type="OrthoDB" id="2972744at2"/>
<dbReference type="Proteomes" id="UP000285120">
    <property type="component" value="Unassembled WGS sequence"/>
</dbReference>
<sequence length="186" mass="20718">MKILLIPILCLTFISAACSSAEHGRLEPLEVEETEFGTISTYYQEEDITDIETGPISIEVAKIIVSSADVEKEEAQVLTSDEESEQVAFMLFVSTKDENILFSPDHLTLETSKGEIIQKPDDYLSDTVDIQYLEEREVPRRITYPVQESEAAELNEVSLNIKAPTDLEGNALDEDTTLTIDLTTSP</sequence>
<feature type="chain" id="PRO_5038730431" description="Lipoprotein" evidence="1">
    <location>
        <begin position="20"/>
        <end position="186"/>
    </location>
</feature>
<evidence type="ECO:0000256" key="1">
    <source>
        <dbReference type="SAM" id="SignalP"/>
    </source>
</evidence>
<keyword evidence="1" id="KW-0732">Signal</keyword>
<keyword evidence="3" id="KW-1185">Reference proteome</keyword>